<dbReference type="Proteomes" id="UP000183700">
    <property type="component" value="Unassembled WGS sequence"/>
</dbReference>
<evidence type="ECO:0000256" key="7">
    <source>
        <dbReference type="ARBA" id="ARBA00022840"/>
    </source>
</evidence>
<dbReference type="GO" id="GO:0004386">
    <property type="term" value="F:helicase activity"/>
    <property type="evidence" value="ECO:0007669"/>
    <property type="project" value="UniProtKB-KW"/>
</dbReference>
<dbReference type="InterPro" id="IPR038726">
    <property type="entry name" value="PDDEXK_AddAB-type"/>
</dbReference>
<evidence type="ECO:0000313" key="12">
    <source>
        <dbReference type="EMBL" id="OJG36874.1"/>
    </source>
</evidence>
<organism evidence="12 13">
    <name type="scientific">Enterococcus devriesei</name>
    <dbReference type="NCBI Taxonomy" id="319970"/>
    <lineage>
        <taxon>Bacteria</taxon>
        <taxon>Bacillati</taxon>
        <taxon>Bacillota</taxon>
        <taxon>Bacilli</taxon>
        <taxon>Lactobacillales</taxon>
        <taxon>Enterococcaceae</taxon>
        <taxon>Enterococcus</taxon>
    </lineage>
</organism>
<dbReference type="GO" id="GO:0006310">
    <property type="term" value="P:DNA recombination"/>
    <property type="evidence" value="ECO:0007669"/>
    <property type="project" value="TreeGrafter"/>
</dbReference>
<keyword evidence="8" id="KW-0238">DNA-binding</keyword>
<evidence type="ECO:0000313" key="13">
    <source>
        <dbReference type="Proteomes" id="UP000183700"/>
    </source>
</evidence>
<dbReference type="EMBL" id="JXKM01000002">
    <property type="protein sequence ID" value="OJG36874.1"/>
    <property type="molecule type" value="Genomic_DNA"/>
</dbReference>
<evidence type="ECO:0000256" key="3">
    <source>
        <dbReference type="ARBA" id="ARBA00022763"/>
    </source>
</evidence>
<dbReference type="GO" id="GO:0003677">
    <property type="term" value="F:DNA binding"/>
    <property type="evidence" value="ECO:0007669"/>
    <property type="project" value="UniProtKB-KW"/>
</dbReference>
<evidence type="ECO:0000256" key="6">
    <source>
        <dbReference type="ARBA" id="ARBA00022839"/>
    </source>
</evidence>
<keyword evidence="5 12" id="KW-0347">Helicase</keyword>
<evidence type="ECO:0000256" key="1">
    <source>
        <dbReference type="ARBA" id="ARBA00022722"/>
    </source>
</evidence>
<evidence type="ECO:0000256" key="5">
    <source>
        <dbReference type="ARBA" id="ARBA00022806"/>
    </source>
</evidence>
<dbReference type="InterPro" id="IPR027417">
    <property type="entry name" value="P-loop_NTPase"/>
</dbReference>
<dbReference type="STRING" id="319970.RV00_GL001319"/>
<keyword evidence="1" id="KW-0540">Nuclease</keyword>
<evidence type="ECO:0000256" key="4">
    <source>
        <dbReference type="ARBA" id="ARBA00022801"/>
    </source>
</evidence>
<keyword evidence="13" id="KW-1185">Reference proteome</keyword>
<dbReference type="SUPFAM" id="SSF52540">
    <property type="entry name" value="P-loop containing nucleoside triphosphate hydrolases"/>
    <property type="match status" value="1"/>
</dbReference>
<name>A0A1L8SYC4_9ENTE</name>
<dbReference type="GO" id="GO:0005524">
    <property type="term" value="F:ATP binding"/>
    <property type="evidence" value="ECO:0007669"/>
    <property type="project" value="UniProtKB-KW"/>
</dbReference>
<evidence type="ECO:0000256" key="9">
    <source>
        <dbReference type="ARBA" id="ARBA00023204"/>
    </source>
</evidence>
<evidence type="ECO:0000259" key="10">
    <source>
        <dbReference type="Pfam" id="PF12705"/>
    </source>
</evidence>
<dbReference type="AlphaFoldDB" id="A0A1L8SYC4"/>
<reference evidence="12 13" key="1">
    <citation type="submission" date="2014-12" db="EMBL/GenBank/DDBJ databases">
        <title>Draft genome sequences of 29 type strains of Enterococci.</title>
        <authorList>
            <person name="Zhong Z."/>
            <person name="Sun Z."/>
            <person name="Liu W."/>
            <person name="Zhang W."/>
            <person name="Zhang H."/>
        </authorList>
    </citation>
    <scope>NUCLEOTIDE SEQUENCE [LARGE SCALE GENOMIC DNA]</scope>
    <source>
        <strain evidence="12 13">DSM 22802</strain>
    </source>
</reference>
<dbReference type="Pfam" id="PF21445">
    <property type="entry name" value="ADDB_N"/>
    <property type="match status" value="1"/>
</dbReference>
<evidence type="ECO:0000256" key="2">
    <source>
        <dbReference type="ARBA" id="ARBA00022741"/>
    </source>
</evidence>
<proteinExistence type="predicted"/>
<dbReference type="Pfam" id="PF12705">
    <property type="entry name" value="PDDEXK_1"/>
    <property type="match status" value="1"/>
</dbReference>
<dbReference type="OrthoDB" id="9758506at2"/>
<protein>
    <submittedName>
        <fullName evidence="12">Helicase-exonuclease AddAB, AddB subunit</fullName>
    </submittedName>
</protein>
<feature type="domain" description="PD-(D/E)XK endonuclease-like" evidence="10">
    <location>
        <begin position="783"/>
        <end position="1128"/>
    </location>
</feature>
<keyword evidence="2" id="KW-0547">Nucleotide-binding</keyword>
<comment type="caution">
    <text evidence="12">The sequence shown here is derived from an EMBL/GenBank/DDBJ whole genome shotgun (WGS) entry which is preliminary data.</text>
</comment>
<accession>A0A1L8SYC4</accession>
<evidence type="ECO:0000259" key="11">
    <source>
        <dbReference type="Pfam" id="PF21445"/>
    </source>
</evidence>
<keyword evidence="4" id="KW-0378">Hydrolase</keyword>
<sequence length="1160" mass="133543">MPLQFLLGAGQTDATERMIQLAQSWLEKNPANHVFFLVPNYNKFEQEINLLSAMKKGTHASEFSTIRTQVFSFQRLAWYFLQRDGQVPGNILSEAGNAMILRKVLQDLQEELTIFRGEVNKTGFIQQLLGFYQEMQVGNVLVEDLAVSEHDPDQALKLQDLKMVFSKYEEAMITYQVTNEDPLLLLENYLTQQELSGDLFIVSGFTRFNARELSVLNALMACGELAVALELDRAYPNEEPNPLNLFADPGKTYFQLKQRADSQQIPVRPDQFAVKRDTLFNQVSAFWAQQQKNDLSQTDQIQLTKYATVNEEIRQVGNQIRHLVSVEGYRYKDIQILLRNPQVYNSVLPDLFQKLEIPFYLDETQEMAAHPLIEFLQALFLIDKYHYRINDVFRMLRSELFAPFDWTTENWLLQQQNYRQQIDQTENLCLAYNFRGSVWTKKSDWQFVDYDFEAEAFKEAKELEETSNQVRRSVQQVLPAFFKKIKGAESGLAAATLFYQFLESCGVKRQLLFWRDQEVAKGELDKARNHEQTWQALMDLLDEYVLIYGSDVFDWTTFQEIFLTGLMNLTYGKIPTAIDQVRVNDLELARVDQMKVTFAIGLNDHDFPARFDDKGLLSAEERSAFNQNLPEGKFLPENNSSKVNREPFLAYSVFLSAREKLYLSVATAVEGEKKLAISPFLTQLSKGLNLPVFEAESLSLTSQPEKRMGTLRTLLSDLIQLNRLAQDENRAFLPAWRELQKFIQNSSQAPLAQKVFQSLQELNVPRALLPETAEQLYGKNLYVSVSRIENFYNCQYKYFANFGLGLKERTVYGLTPAAAGDFYHEALDYFFRLINEQGLHLTELNDTQRVALADEVLKELFGELKFAILSSSARMNYIRYQLARTIQKVSWGLVQQGLRTKMEPQKTEIVFGSIGGQKGIPGISLPLATGGEVAIRGKIDRLDQLQGAESDWLSVVDYKSSPHSFNVADAYYGIALQLITYLDVAITDYGMTNDKPIKPAGAYYLHVHNPVLKDPTTIDKETLKSYHYDGLFAKEPELYDQLDHSLQDKENSLLFPLRKDAKGQTQPISQSKDKFYELSEIELLREFNRKKIQSAGNQIVSGEIKLNPTYKDNQRIACQQCPFRSVCKFDVMLQENNYHRLEKLSKEEVLRRMEDELHDN</sequence>
<keyword evidence="3" id="KW-0227">DNA damage</keyword>
<evidence type="ECO:0000256" key="8">
    <source>
        <dbReference type="ARBA" id="ARBA00023125"/>
    </source>
</evidence>
<dbReference type="PANTHER" id="PTHR30591">
    <property type="entry name" value="RECBCD ENZYME SUBUNIT RECC"/>
    <property type="match status" value="1"/>
</dbReference>
<keyword evidence="6 12" id="KW-0269">Exonuclease</keyword>
<dbReference type="Gene3D" id="3.90.320.10">
    <property type="match status" value="1"/>
</dbReference>
<dbReference type="InterPro" id="IPR011604">
    <property type="entry name" value="PDDEXK-like_dom_sf"/>
</dbReference>
<keyword evidence="7" id="KW-0067">ATP-binding</keyword>
<feature type="domain" description="ATP-dependent helicase/deoxyribonuclease subunit B N-terminal" evidence="11">
    <location>
        <begin position="5"/>
        <end position="274"/>
    </location>
</feature>
<dbReference type="GO" id="GO:0006281">
    <property type="term" value="P:DNA repair"/>
    <property type="evidence" value="ECO:0007669"/>
    <property type="project" value="UniProtKB-KW"/>
</dbReference>
<dbReference type="PANTHER" id="PTHR30591:SF1">
    <property type="entry name" value="RECBCD ENZYME SUBUNIT RECC"/>
    <property type="match status" value="1"/>
</dbReference>
<dbReference type="InterPro" id="IPR049035">
    <property type="entry name" value="ADDB_N"/>
</dbReference>
<gene>
    <name evidence="12" type="ORF">RV00_GL001319</name>
</gene>
<dbReference type="RefSeq" id="WP_071861291.1">
    <property type="nucleotide sequence ID" value="NZ_JBHLVS010000012.1"/>
</dbReference>
<dbReference type="GO" id="GO:0004527">
    <property type="term" value="F:exonuclease activity"/>
    <property type="evidence" value="ECO:0007669"/>
    <property type="project" value="UniProtKB-KW"/>
</dbReference>
<keyword evidence="9" id="KW-0234">DNA repair</keyword>
<dbReference type="Gene3D" id="3.40.50.300">
    <property type="entry name" value="P-loop containing nucleotide triphosphate hydrolases"/>
    <property type="match status" value="4"/>
</dbReference>